<evidence type="ECO:0000313" key="3">
    <source>
        <dbReference type="Proteomes" id="UP000235914"/>
    </source>
</evidence>
<organism evidence="2 3">
    <name type="scientific">Akkermansia muciniphila</name>
    <dbReference type="NCBI Taxonomy" id="239935"/>
    <lineage>
        <taxon>Bacteria</taxon>
        <taxon>Pseudomonadati</taxon>
        <taxon>Verrucomicrobiota</taxon>
        <taxon>Verrucomicrobiia</taxon>
        <taxon>Verrucomicrobiales</taxon>
        <taxon>Akkermansiaceae</taxon>
        <taxon>Akkermansia</taxon>
    </lineage>
</organism>
<dbReference type="Proteomes" id="UP000235914">
    <property type="component" value="Unassembled WGS sequence"/>
</dbReference>
<dbReference type="PANTHER" id="PTHR39639">
    <property type="entry name" value="CHROMOSOME 16, WHOLE GENOME SHOTGUN SEQUENCE"/>
    <property type="match status" value="1"/>
</dbReference>
<reference evidence="2 3" key="1">
    <citation type="journal article" date="2017" name="BMC Genomics">
        <title>Genome sequencing of 39 Akkermansia muciniphila isolates reveals its population structure, genomic and functional diverisity, and global distribution in mammalian gut microbiotas.</title>
        <authorList>
            <person name="Guo X."/>
            <person name="Li S."/>
            <person name="Zhang J."/>
            <person name="Wu F."/>
            <person name="Li X."/>
            <person name="Wu D."/>
            <person name="Zhang M."/>
            <person name="Ou Z."/>
            <person name="Jie Z."/>
            <person name="Yan Q."/>
            <person name="Li P."/>
            <person name="Yi J."/>
            <person name="Peng Y."/>
        </authorList>
    </citation>
    <scope>NUCLEOTIDE SEQUENCE [LARGE SCALE GENOMIC DNA]</scope>
    <source>
        <strain evidence="2 3">GP43</strain>
    </source>
</reference>
<sequence length="367" mass="42894">MNNIENKVIRRASTQDVSWFLDINSTGQLELSPSYQRKSVWTLKDQRFFLDTIFRGYPCPPIYLHKTLQEGKSIYAVVDGKQRLETVIRFFSNKISLPPNLGDDRLNGKKWKNIKSDAGLASRFMDYVFPVEFITLPFDNSIYVNDVFDRLNRNSKLLNPQELRHAKFEGWFITFVEDEISNQFWEKCKISTKAKSKRMADIQFLSELLICVIRKEIIGFDQEVIDLYYSMYDDLNDFDHDNEWRLPEIDSDEIRAQYNQYRNKIEALTNSHNFLIGFLKDNKTFYSIWSYLVLEDMDPTIPSFSAEKYISLLTEVEKLNSTSDPAEAIAAGVDANIVNYHAANKGATTELPERKARFEAMKAYFQR</sequence>
<dbReference type="EMBL" id="PJKN01000003">
    <property type="protein sequence ID" value="PNC56402.1"/>
    <property type="molecule type" value="Genomic_DNA"/>
</dbReference>
<protein>
    <recommendedName>
        <fullName evidence="1">GmrSD restriction endonucleases N-terminal domain-containing protein</fullName>
    </recommendedName>
</protein>
<dbReference type="InterPro" id="IPR004919">
    <property type="entry name" value="GmrSD_N"/>
</dbReference>
<evidence type="ECO:0000313" key="2">
    <source>
        <dbReference type="EMBL" id="PNC56402.1"/>
    </source>
</evidence>
<dbReference type="RefSeq" id="WP_102735675.1">
    <property type="nucleotide sequence ID" value="NZ_PJKN01000003.1"/>
</dbReference>
<accession>A0AAP8NLD2</accession>
<dbReference type="AlphaFoldDB" id="A0AAP8NLD2"/>
<evidence type="ECO:0000259" key="1">
    <source>
        <dbReference type="Pfam" id="PF03235"/>
    </source>
</evidence>
<dbReference type="Pfam" id="PF03235">
    <property type="entry name" value="GmrSD_N"/>
    <property type="match status" value="1"/>
</dbReference>
<proteinExistence type="predicted"/>
<comment type="caution">
    <text evidence="2">The sequence shown here is derived from an EMBL/GenBank/DDBJ whole genome shotgun (WGS) entry which is preliminary data.</text>
</comment>
<gene>
    <name evidence="2" type="ORF">CXU09_07275</name>
</gene>
<dbReference type="PANTHER" id="PTHR39639:SF1">
    <property type="entry name" value="DUF262 DOMAIN-CONTAINING PROTEIN"/>
    <property type="match status" value="1"/>
</dbReference>
<name>A0AAP8NLD2_9BACT</name>
<feature type="domain" description="GmrSD restriction endonucleases N-terminal" evidence="1">
    <location>
        <begin position="31"/>
        <end position="168"/>
    </location>
</feature>